<sequence>MKENKYYVLEKEAADNIAENRNEVKSEGGALKQEDTDGISLDINGSNEAHEDEKVDEKVEINSINEGVSTKKEEIYSDEKGIDTKNERLNISNGETTTNNEETDIKTEELNSNNEEETNMRIGVARKMKEVGGGD</sequence>
<evidence type="ECO:0000313" key="2">
    <source>
        <dbReference type="EMBL" id="CAG6638746.1"/>
    </source>
</evidence>
<accession>A0A8D8QVC6</accession>
<protein>
    <submittedName>
        <fullName evidence="2">Uncharacterized protein</fullName>
    </submittedName>
</protein>
<evidence type="ECO:0000256" key="1">
    <source>
        <dbReference type="SAM" id="MobiDB-lite"/>
    </source>
</evidence>
<dbReference type="AlphaFoldDB" id="A0A8D8QVC6"/>
<proteinExistence type="predicted"/>
<dbReference type="EMBL" id="HBUF01103803">
    <property type="protein sequence ID" value="CAG6638746.1"/>
    <property type="molecule type" value="Transcribed_RNA"/>
</dbReference>
<feature type="region of interest" description="Disordered" evidence="1">
    <location>
        <begin position="20"/>
        <end position="56"/>
    </location>
</feature>
<name>A0A8D8QVC6_9HEMI</name>
<organism evidence="2">
    <name type="scientific">Cacopsylla melanoneura</name>
    <dbReference type="NCBI Taxonomy" id="428564"/>
    <lineage>
        <taxon>Eukaryota</taxon>
        <taxon>Metazoa</taxon>
        <taxon>Ecdysozoa</taxon>
        <taxon>Arthropoda</taxon>
        <taxon>Hexapoda</taxon>
        <taxon>Insecta</taxon>
        <taxon>Pterygota</taxon>
        <taxon>Neoptera</taxon>
        <taxon>Paraneoptera</taxon>
        <taxon>Hemiptera</taxon>
        <taxon>Sternorrhyncha</taxon>
        <taxon>Psylloidea</taxon>
        <taxon>Psyllidae</taxon>
        <taxon>Psyllinae</taxon>
        <taxon>Cacopsylla</taxon>
    </lineage>
</organism>
<reference evidence="2" key="1">
    <citation type="submission" date="2021-05" db="EMBL/GenBank/DDBJ databases">
        <authorList>
            <person name="Alioto T."/>
            <person name="Alioto T."/>
            <person name="Gomez Garrido J."/>
        </authorList>
    </citation>
    <scope>NUCLEOTIDE SEQUENCE</scope>
</reference>